<dbReference type="EMBL" id="BMHE01000027">
    <property type="protein sequence ID" value="GFZ93975.1"/>
    <property type="molecule type" value="Genomic_DNA"/>
</dbReference>
<comment type="caution">
    <text evidence="2">The sequence shown here is derived from an EMBL/GenBank/DDBJ whole genome shotgun (WGS) entry which is preliminary data.</text>
</comment>
<keyword evidence="1" id="KW-1133">Transmembrane helix</keyword>
<keyword evidence="1" id="KW-0812">Transmembrane</keyword>
<evidence type="ECO:0000313" key="2">
    <source>
        <dbReference type="EMBL" id="GFZ93975.1"/>
    </source>
</evidence>
<reference evidence="3" key="1">
    <citation type="journal article" date="2019" name="Int. J. Syst. Evol. Microbiol.">
        <title>The Global Catalogue of Microorganisms (GCM) 10K type strain sequencing project: providing services to taxonomists for standard genome sequencing and annotation.</title>
        <authorList>
            <consortium name="The Broad Institute Genomics Platform"/>
            <consortium name="The Broad Institute Genome Sequencing Center for Infectious Disease"/>
            <person name="Wu L."/>
            <person name="Ma J."/>
        </authorList>
    </citation>
    <scope>NUCLEOTIDE SEQUENCE [LARGE SCALE GENOMIC DNA]</scope>
    <source>
        <strain evidence="3">CGMCC 1.15043</strain>
    </source>
</reference>
<protein>
    <recommendedName>
        <fullName evidence="4">DUF304 domain-containing protein</fullName>
    </recommendedName>
</protein>
<evidence type="ECO:0008006" key="4">
    <source>
        <dbReference type="Google" id="ProtNLM"/>
    </source>
</evidence>
<accession>A0ABQ1EZZ2</accession>
<proteinExistence type="predicted"/>
<name>A0ABQ1EZZ2_9BACL</name>
<feature type="transmembrane region" description="Helical" evidence="1">
    <location>
        <begin position="41"/>
        <end position="58"/>
    </location>
</feature>
<feature type="transmembrane region" description="Helical" evidence="1">
    <location>
        <begin position="16"/>
        <end position="35"/>
    </location>
</feature>
<organism evidence="2 3">
    <name type="scientific">Paenibacillus marchantiophytorum</name>
    <dbReference type="NCBI Taxonomy" id="1619310"/>
    <lineage>
        <taxon>Bacteria</taxon>
        <taxon>Bacillati</taxon>
        <taxon>Bacillota</taxon>
        <taxon>Bacilli</taxon>
        <taxon>Bacillales</taxon>
        <taxon>Paenibacillaceae</taxon>
        <taxon>Paenibacillus</taxon>
    </lineage>
</organism>
<dbReference type="InterPro" id="IPR048118">
    <property type="entry name" value="KwaA"/>
</dbReference>
<keyword evidence="3" id="KW-1185">Reference proteome</keyword>
<dbReference type="NCBIfam" id="NF041622">
    <property type="entry name" value="KwaA"/>
    <property type="match status" value="1"/>
</dbReference>
<evidence type="ECO:0000313" key="3">
    <source>
        <dbReference type="Proteomes" id="UP000615455"/>
    </source>
</evidence>
<keyword evidence="1" id="KW-0472">Membrane</keyword>
<gene>
    <name evidence="2" type="ORF">GCM10008018_45550</name>
</gene>
<dbReference type="Proteomes" id="UP000615455">
    <property type="component" value="Unassembled WGS sequence"/>
</dbReference>
<sequence>MGGSQRTAFKITKIQNVNFEHLTFIATYIIPLIAFDLSKTRFVIVLSLILIIIGMIYVKTNIFYANPSLALLGYHIYRVDGMFRTEERKEIIVISRQRLTLGMNVRYKKLDDKIYFVRVE</sequence>
<evidence type="ECO:0000256" key="1">
    <source>
        <dbReference type="SAM" id="Phobius"/>
    </source>
</evidence>